<evidence type="ECO:0000313" key="3">
    <source>
        <dbReference type="Proteomes" id="UP001175097"/>
    </source>
</evidence>
<dbReference type="Proteomes" id="UP001175097">
    <property type="component" value="Unassembled WGS sequence"/>
</dbReference>
<name>A0ABT8JTU0_9BACL</name>
<comment type="caution">
    <text evidence="2">The sequence shown here is derived from an EMBL/GenBank/DDBJ whole genome shotgun (WGS) entry which is preliminary data.</text>
</comment>
<gene>
    <name evidence="2" type="ORF">P5G49_13945</name>
</gene>
<keyword evidence="1" id="KW-0812">Transmembrane</keyword>
<proteinExistence type="predicted"/>
<evidence type="ECO:0000256" key="1">
    <source>
        <dbReference type="SAM" id="Phobius"/>
    </source>
</evidence>
<feature type="transmembrane region" description="Helical" evidence="1">
    <location>
        <begin position="36"/>
        <end position="56"/>
    </location>
</feature>
<protein>
    <recommendedName>
        <fullName evidence="4">DUF4825 domain-containing protein</fullName>
    </recommendedName>
</protein>
<evidence type="ECO:0008006" key="4">
    <source>
        <dbReference type="Google" id="ProtNLM"/>
    </source>
</evidence>
<keyword evidence="1" id="KW-1133">Transmembrane helix</keyword>
<organism evidence="2 3">
    <name type="scientific">Sporosarcina highlanderae</name>
    <dbReference type="NCBI Taxonomy" id="3035916"/>
    <lineage>
        <taxon>Bacteria</taxon>
        <taxon>Bacillati</taxon>
        <taxon>Bacillota</taxon>
        <taxon>Bacilli</taxon>
        <taxon>Bacillales</taxon>
        <taxon>Caryophanaceae</taxon>
        <taxon>Sporosarcina</taxon>
    </lineage>
</organism>
<sequence length="525" mass="60829">MDDFLKSNIHFTNEEGERIKERIAPKKKRALRFNPVYWTVLAAAASLFIFISISFINSPNEISIGNTSIEGDEIIFYGEGVYWNVRYIYNPELYAEKMVNWVEIELRNSELSPEDLNNIDIEFEGRDGVITGNVGGMVTKIQDNVISFLVGTVNNETYKEDKYKITIKFNDQQDVIKLKFMSKEFVSKTIYEAETIIQQYIKYLNSKEWDEFVELFNFDHEGKEELLSFFKDSNAKSKKQGIHEIENVQLVSMSLSNDPEFTSKGDYVYDVFLNMKVHDNSEFYMNGFTHNIFVFNKTGSGLKLENVYFKGLAGDKQSNYGNEDITVLDYLEISDGKDLTLVLEQSGREDFHLKIERLPVLLSYLTQSDNPKLELSRMQSTFILTHQEKDYFLVSFNCGVKLCDQLLVEHSSKDEVQSIEVSESSIFQDVKQHGDHLALLFGRNEGVAVMRNHVVLLNLKEFIKVSPPQQLEVLESFEYPITRIEWKGNDLKVVIADLKEPTFENIMEWNKKNGEPIQELLWEIN</sequence>
<reference evidence="2" key="1">
    <citation type="submission" date="2023-03" db="EMBL/GenBank/DDBJ databases">
        <title>MT1 and MT2 Draft Genomes of Novel Species.</title>
        <authorList>
            <person name="Venkateswaran K."/>
        </authorList>
    </citation>
    <scope>NUCLEOTIDE SEQUENCE</scope>
    <source>
        <strain evidence="2">F6_3S_P_2</strain>
    </source>
</reference>
<keyword evidence="3" id="KW-1185">Reference proteome</keyword>
<keyword evidence="1" id="KW-0472">Membrane</keyword>
<dbReference type="RefSeq" id="WP_301244699.1">
    <property type="nucleotide sequence ID" value="NZ_JAROCC010000012.1"/>
</dbReference>
<evidence type="ECO:0000313" key="2">
    <source>
        <dbReference type="EMBL" id="MDN4608560.1"/>
    </source>
</evidence>
<dbReference type="EMBL" id="JAROCC010000012">
    <property type="protein sequence ID" value="MDN4608560.1"/>
    <property type="molecule type" value="Genomic_DNA"/>
</dbReference>
<accession>A0ABT8JTU0</accession>